<dbReference type="AlphaFoldDB" id="B9SJ73"/>
<dbReference type="InterPro" id="IPR045153">
    <property type="entry name" value="Est1/Ebs1-like"/>
</dbReference>
<dbReference type="GO" id="GO:0070034">
    <property type="term" value="F:telomerase RNA binding"/>
    <property type="evidence" value="ECO:0000318"/>
    <property type="project" value="GO_Central"/>
</dbReference>
<proteinExistence type="predicted"/>
<dbReference type="STRING" id="3988.B9SJ73"/>
<feature type="domain" description="DNA/RNA-binding" evidence="3">
    <location>
        <begin position="206"/>
        <end position="539"/>
    </location>
</feature>
<gene>
    <name evidence="5" type="ORF">RCOM_1478200</name>
</gene>
<evidence type="ECO:0000256" key="2">
    <source>
        <dbReference type="SAM" id="MobiDB-lite"/>
    </source>
</evidence>
<evidence type="ECO:0000313" key="5">
    <source>
        <dbReference type="EMBL" id="EEF36319.1"/>
    </source>
</evidence>
<organism evidence="5 6">
    <name type="scientific">Ricinus communis</name>
    <name type="common">Castor bean</name>
    <dbReference type="NCBI Taxonomy" id="3988"/>
    <lineage>
        <taxon>Eukaryota</taxon>
        <taxon>Viridiplantae</taxon>
        <taxon>Streptophyta</taxon>
        <taxon>Embryophyta</taxon>
        <taxon>Tracheophyta</taxon>
        <taxon>Spermatophyta</taxon>
        <taxon>Magnoliopsida</taxon>
        <taxon>eudicotyledons</taxon>
        <taxon>Gunneridae</taxon>
        <taxon>Pentapetalae</taxon>
        <taxon>rosids</taxon>
        <taxon>fabids</taxon>
        <taxon>Malpighiales</taxon>
        <taxon>Euphorbiaceae</taxon>
        <taxon>Acalyphoideae</taxon>
        <taxon>Acalypheae</taxon>
        <taxon>Ricinus</taxon>
    </lineage>
</organism>
<dbReference type="InParanoid" id="B9SJ73"/>
<evidence type="ECO:0000256" key="1">
    <source>
        <dbReference type="ARBA" id="ARBA00022737"/>
    </source>
</evidence>
<dbReference type="FunFam" id="1.25.40.10:FF:000225">
    <property type="entry name" value="Protein SMG7"/>
    <property type="match status" value="1"/>
</dbReference>
<keyword evidence="6" id="KW-1185">Reference proteome</keyword>
<feature type="compositionally biased region" description="Basic and acidic residues" evidence="2">
    <location>
        <begin position="297"/>
        <end position="316"/>
    </location>
</feature>
<dbReference type="eggNOG" id="KOG2162">
    <property type="taxonomic scope" value="Eukaryota"/>
</dbReference>
<keyword evidence="1" id="KW-0677">Repeat</keyword>
<accession>B9SJ73</accession>
<protein>
    <submittedName>
        <fullName evidence="5">Smg-7, putative</fullName>
    </submittedName>
</protein>
<dbReference type="InterPro" id="IPR018834">
    <property type="entry name" value="DNA/RNA-bd_Est1-type"/>
</dbReference>
<dbReference type="Pfam" id="PF10373">
    <property type="entry name" value="EST1_DNA_bind"/>
    <property type="match status" value="1"/>
</dbReference>
<dbReference type="EMBL" id="EQ973982">
    <property type="protein sequence ID" value="EEF36319.1"/>
    <property type="molecule type" value="Genomic_DNA"/>
</dbReference>
<dbReference type="KEGG" id="rcu:8258212"/>
<feature type="region of interest" description="Disordered" evidence="2">
    <location>
        <begin position="293"/>
        <end position="316"/>
    </location>
</feature>
<evidence type="ECO:0000259" key="3">
    <source>
        <dbReference type="Pfam" id="PF10373"/>
    </source>
</evidence>
<dbReference type="PANTHER" id="PTHR15696">
    <property type="entry name" value="SMG-7 SUPPRESSOR WITH MORPHOLOGICAL EFFECT ON GENITALIA PROTEIN 7"/>
    <property type="match status" value="1"/>
</dbReference>
<name>B9SJ73_RICCO</name>
<dbReference type="FunCoup" id="B9SJ73">
    <property type="interactions" value="2002"/>
</dbReference>
<reference evidence="6" key="1">
    <citation type="journal article" date="2010" name="Nat. Biotechnol.">
        <title>Draft genome sequence of the oilseed species Ricinus communis.</title>
        <authorList>
            <person name="Chan A.P."/>
            <person name="Crabtree J."/>
            <person name="Zhao Q."/>
            <person name="Lorenzi H."/>
            <person name="Orvis J."/>
            <person name="Puiu D."/>
            <person name="Melake-Berhan A."/>
            <person name="Jones K.M."/>
            <person name="Redman J."/>
            <person name="Chen G."/>
            <person name="Cahoon E.B."/>
            <person name="Gedil M."/>
            <person name="Stanke M."/>
            <person name="Haas B.J."/>
            <person name="Wortman J.R."/>
            <person name="Fraser-Liggett C.M."/>
            <person name="Ravel J."/>
            <person name="Rabinowicz P.D."/>
        </authorList>
    </citation>
    <scope>NUCLEOTIDE SEQUENCE [LARGE SCALE GENOMIC DNA]</scope>
    <source>
        <strain evidence="6">cv. Hale</strain>
    </source>
</reference>
<dbReference type="PANTHER" id="PTHR15696:SF35">
    <property type="entry name" value="NONSENSE-MEDIATED MRNA DECAY FACTOR SMG7"/>
    <property type="match status" value="1"/>
</dbReference>
<dbReference type="GO" id="GO:0042162">
    <property type="term" value="F:telomeric DNA binding"/>
    <property type="evidence" value="ECO:0000318"/>
    <property type="project" value="GO_Central"/>
</dbReference>
<sequence>MMIVQMDKMSAPSSRERAQRLYEKNIELENKRRRSAQARIPSDPNAWQQMRENYEAIVLEDHGFSEQHNIEYALWQLHYRRIEELRAHFSAALASANSNTSQGAKVPSRPDRVTKIRLQFKTFLSEATGFYHDLILKIRAKYGLPLAYFSEDSDNRVVLEKDGKKFADMKKGLISCHRCLIYLGDLARYKGLYGEGDSKTREYAAASSYYLQAASLWPSSGNPHNQLAILASYSGDELAAVYRYFRSLAVDNPFTTARDNLILAFEKNRQSYTQLLGDTKGLAVKDSSGCLTNKGRGKGEAKPASKDTNLEANGDTEKTSNVHEMYKSFCIRFVRLNGILFTRTSLETFAEVLSSVSSEFCVLLSSGPEELNFGPDTVDHALFIVRLISILIFTIHNVKRESEGQTYAEIVQRAVLLQNAFTAVFELMGHMLERFVQLRDPSSSYLLPGILVFMEWLACCPDVASGSDADEKQAAVRSNFWNHCISFLNKILSFWSTSLDDNEDDTCFNNMSHYEEGETGNRIALWEDFELRGFLPILPAQTILDFSRKHSYGGDGSKEKISRVKRILAAGKALSNIVKIGQQTVFYDSRMKKFVIGTGHQISDDGLLTFDSALPKANDLLQEIQPEQTISMSVLQPNPQPYVEGDEEDEVIVFRPAVPEKRNDVLSAEWTPLDGMKPSEDLSVADMKFYGGALDMRQQAAFDAGSQITVSSGVSTQQNLQQPIQPHTSKWLMEEAVSLANSLKAVRFMENGHVAEHEFPKDLGMAHPPVRSVPIQQPANVNTSGMFYNQTKMLESVVPSNVDVITSGVLAESLAVKTSMALPAGMRKSPVSRPVRHLGPPPGFSHVPPKQFNEPVSGSDLMSGNSLADDYSWLDGYQLSSSTKGSGLNTAANFTSQAMPQYINSNNGLMGTVSFPFPGKQVPSVQFQTEKQNGWQNYQALEHLRVQQEQQLQQQLLNGNQQFTPMPEQYHGKSIWSSRYLV</sequence>
<dbReference type="OrthoDB" id="69928at2759"/>
<dbReference type="GO" id="GO:0005697">
    <property type="term" value="C:telomerase holoenzyme complex"/>
    <property type="evidence" value="ECO:0000318"/>
    <property type="project" value="GO_Central"/>
</dbReference>
<feature type="domain" description="Telomerase activating protein Est1-like N-terminal" evidence="4">
    <location>
        <begin position="70"/>
        <end position="193"/>
    </location>
</feature>
<dbReference type="SUPFAM" id="SSF48452">
    <property type="entry name" value="TPR-like"/>
    <property type="match status" value="1"/>
</dbReference>
<dbReference type="InterPro" id="IPR011990">
    <property type="entry name" value="TPR-like_helical_dom_sf"/>
</dbReference>
<dbReference type="InterPro" id="IPR019458">
    <property type="entry name" value="Est1-like_N"/>
</dbReference>
<dbReference type="GO" id="GO:0000184">
    <property type="term" value="P:nuclear-transcribed mRNA catabolic process, nonsense-mediated decay"/>
    <property type="evidence" value="ECO:0000318"/>
    <property type="project" value="GO_Central"/>
</dbReference>
<evidence type="ECO:0000313" key="6">
    <source>
        <dbReference type="Proteomes" id="UP000008311"/>
    </source>
</evidence>
<evidence type="ECO:0000259" key="4">
    <source>
        <dbReference type="Pfam" id="PF10374"/>
    </source>
</evidence>
<dbReference type="Gene3D" id="1.25.40.10">
    <property type="entry name" value="Tetratricopeptide repeat domain"/>
    <property type="match status" value="1"/>
</dbReference>
<dbReference type="Proteomes" id="UP000008311">
    <property type="component" value="Unassembled WGS sequence"/>
</dbReference>
<dbReference type="Pfam" id="PF10374">
    <property type="entry name" value="EST1"/>
    <property type="match status" value="1"/>
</dbReference>